<accession>A0A1J8QJ15</accession>
<gene>
    <name evidence="1" type="ORF">AZE42_02720</name>
</gene>
<proteinExistence type="predicted"/>
<keyword evidence="2" id="KW-1185">Reference proteome</keyword>
<organism evidence="1 2">
    <name type="scientific">Rhizopogon vesiculosus</name>
    <dbReference type="NCBI Taxonomy" id="180088"/>
    <lineage>
        <taxon>Eukaryota</taxon>
        <taxon>Fungi</taxon>
        <taxon>Dikarya</taxon>
        <taxon>Basidiomycota</taxon>
        <taxon>Agaricomycotina</taxon>
        <taxon>Agaricomycetes</taxon>
        <taxon>Agaricomycetidae</taxon>
        <taxon>Boletales</taxon>
        <taxon>Suillineae</taxon>
        <taxon>Rhizopogonaceae</taxon>
        <taxon>Rhizopogon</taxon>
    </lineage>
</organism>
<name>A0A1J8QJ15_9AGAM</name>
<dbReference type="EMBL" id="LVVM01004092">
    <property type="protein sequence ID" value="OJA13593.1"/>
    <property type="molecule type" value="Genomic_DNA"/>
</dbReference>
<sequence>MQHIITRHSSLSLIPRRSQHCQVVRYLPRTLSNQVSALPSSIS</sequence>
<evidence type="ECO:0000313" key="2">
    <source>
        <dbReference type="Proteomes" id="UP000183567"/>
    </source>
</evidence>
<comment type="caution">
    <text evidence="1">The sequence shown here is derived from an EMBL/GenBank/DDBJ whole genome shotgun (WGS) entry which is preliminary data.</text>
</comment>
<dbReference type="Proteomes" id="UP000183567">
    <property type="component" value="Unassembled WGS sequence"/>
</dbReference>
<evidence type="ECO:0000313" key="1">
    <source>
        <dbReference type="EMBL" id="OJA13593.1"/>
    </source>
</evidence>
<protein>
    <submittedName>
        <fullName evidence="1">Uncharacterized protein</fullName>
    </submittedName>
</protein>
<reference evidence="1 2" key="1">
    <citation type="submission" date="2016-03" db="EMBL/GenBank/DDBJ databases">
        <title>Comparative genomics of the ectomycorrhizal sister species Rhizopogon vinicolor and Rhizopogon vesiculosus (Basidiomycota: Boletales) reveals a divergence of the mating type B locus.</title>
        <authorList>
            <person name="Mujic A.B."/>
            <person name="Kuo A."/>
            <person name="Tritt A."/>
            <person name="Lipzen A."/>
            <person name="Chen C."/>
            <person name="Johnson J."/>
            <person name="Sharma A."/>
            <person name="Barry K."/>
            <person name="Grigoriev I.V."/>
            <person name="Spatafora J.W."/>
        </authorList>
    </citation>
    <scope>NUCLEOTIDE SEQUENCE [LARGE SCALE GENOMIC DNA]</scope>
    <source>
        <strain evidence="1 2">AM-OR11-056</strain>
    </source>
</reference>
<dbReference type="AlphaFoldDB" id="A0A1J8QJ15"/>